<feature type="compositionally biased region" description="Polar residues" evidence="9">
    <location>
        <begin position="182"/>
        <end position="216"/>
    </location>
</feature>
<organism evidence="12 13">
    <name type="scientific">Chironomus riparius</name>
    <dbReference type="NCBI Taxonomy" id="315576"/>
    <lineage>
        <taxon>Eukaryota</taxon>
        <taxon>Metazoa</taxon>
        <taxon>Ecdysozoa</taxon>
        <taxon>Arthropoda</taxon>
        <taxon>Hexapoda</taxon>
        <taxon>Insecta</taxon>
        <taxon>Pterygota</taxon>
        <taxon>Neoptera</taxon>
        <taxon>Endopterygota</taxon>
        <taxon>Diptera</taxon>
        <taxon>Nematocera</taxon>
        <taxon>Chironomoidea</taxon>
        <taxon>Chironomidae</taxon>
        <taxon>Chironominae</taxon>
        <taxon>Chironomus</taxon>
    </lineage>
</organism>
<reference evidence="12" key="2">
    <citation type="submission" date="2022-10" db="EMBL/GenBank/DDBJ databases">
        <authorList>
            <consortium name="ENA_rothamsted_submissions"/>
            <consortium name="culmorum"/>
            <person name="King R."/>
        </authorList>
    </citation>
    <scope>NUCLEOTIDE SEQUENCE</scope>
</reference>
<evidence type="ECO:0000259" key="11">
    <source>
        <dbReference type="Pfam" id="PF18097"/>
    </source>
</evidence>
<dbReference type="AlphaFoldDB" id="A0A9N9RPP2"/>
<feature type="region of interest" description="Disordered" evidence="9">
    <location>
        <begin position="153"/>
        <end position="268"/>
    </location>
</feature>
<keyword evidence="6" id="KW-0967">Endosome</keyword>
<evidence type="ECO:0000256" key="4">
    <source>
        <dbReference type="ARBA" id="ARBA00022448"/>
    </source>
</evidence>
<evidence type="ECO:0000313" key="13">
    <source>
        <dbReference type="Proteomes" id="UP001153620"/>
    </source>
</evidence>
<evidence type="ECO:0000256" key="1">
    <source>
        <dbReference type="ARBA" id="ARBA00004481"/>
    </source>
</evidence>
<feature type="domain" description="Vta1/callose synthase N-terminal" evidence="10">
    <location>
        <begin position="12"/>
        <end position="152"/>
    </location>
</feature>
<dbReference type="GO" id="GO:0015031">
    <property type="term" value="P:protein transport"/>
    <property type="evidence" value="ECO:0007669"/>
    <property type="project" value="UniProtKB-KW"/>
</dbReference>
<evidence type="ECO:0000256" key="7">
    <source>
        <dbReference type="ARBA" id="ARBA00022927"/>
    </source>
</evidence>
<evidence type="ECO:0000256" key="2">
    <source>
        <dbReference type="ARBA" id="ARBA00004496"/>
    </source>
</evidence>
<evidence type="ECO:0000256" key="8">
    <source>
        <dbReference type="ARBA" id="ARBA00023136"/>
    </source>
</evidence>
<dbReference type="GO" id="GO:0032511">
    <property type="term" value="P:late endosome to vacuole transport via multivesicular body sorting pathway"/>
    <property type="evidence" value="ECO:0007669"/>
    <property type="project" value="InterPro"/>
</dbReference>
<evidence type="ECO:0000256" key="9">
    <source>
        <dbReference type="SAM" id="MobiDB-lite"/>
    </source>
</evidence>
<evidence type="ECO:0000313" key="12">
    <source>
        <dbReference type="EMBL" id="CAG9800867.1"/>
    </source>
</evidence>
<protein>
    <submittedName>
        <fullName evidence="12">Uncharacterized protein</fullName>
    </submittedName>
</protein>
<dbReference type="Gene3D" id="1.20.5.420">
    <property type="entry name" value="Immunoglobulin FC, subunit C"/>
    <property type="match status" value="1"/>
</dbReference>
<dbReference type="InterPro" id="IPR041212">
    <property type="entry name" value="Vta1_C"/>
</dbReference>
<keyword evidence="5" id="KW-0963">Cytoplasm</keyword>
<comment type="subcellular location">
    <subcellularLocation>
        <location evidence="2">Cytoplasm</location>
    </subcellularLocation>
    <subcellularLocation>
        <location evidence="1">Endosome membrane</location>
        <topology evidence="1">Peripheral membrane protein</topology>
    </subcellularLocation>
</comment>
<dbReference type="Pfam" id="PF04652">
    <property type="entry name" value="Vta1"/>
    <property type="match status" value="1"/>
</dbReference>
<dbReference type="OrthoDB" id="391137at2759"/>
<dbReference type="GO" id="GO:0010008">
    <property type="term" value="C:endosome membrane"/>
    <property type="evidence" value="ECO:0007669"/>
    <property type="project" value="UniProtKB-SubCell"/>
</dbReference>
<keyword evidence="7" id="KW-0653">Protein transport</keyword>
<sequence length="312" mass="34720">MAAEAPPNLKVIQPYLKIGAEHDQRDIIVAYWARVYSLQTGIKSAKQPDEKAFLLQIMDWLEKFKKANKENESITNDTVAQAYLENYAHKLFTYADQQDRASNFGKNVVKSFYTSSMIYDICTTFGELSEEAKQQRKYAKWKAAYIHNCLKNGETPHPGPMPSEDDDELINIGGANSGSNNDQPGSSSNFGWNTNPYDNQPTQPSIPQDPPTSSGYGQIPAGSDPFLHIRAPSPPKDPEEKNPGGFIPFDPRTSNIPFNQPQSTTATASPEVMIRAQKLIKFAGSAITYDDVPTAIDNLQKALRLLTTWQEN</sequence>
<feature type="compositionally biased region" description="Low complexity" evidence="9">
    <location>
        <begin position="170"/>
        <end position="181"/>
    </location>
</feature>
<dbReference type="Proteomes" id="UP001153620">
    <property type="component" value="Chromosome 1"/>
</dbReference>
<gene>
    <name evidence="12" type="ORF">CHIRRI_LOCUS3805</name>
</gene>
<comment type="similarity">
    <text evidence="3">Belongs to the VTA1 family.</text>
</comment>
<dbReference type="PANTHER" id="PTHR46009">
    <property type="entry name" value="VACUOLAR PROTEIN SORTING-ASSOCIATED PROTEIN VTA1 HOMOLOG"/>
    <property type="match status" value="1"/>
</dbReference>
<reference evidence="12" key="1">
    <citation type="submission" date="2022-01" db="EMBL/GenBank/DDBJ databases">
        <authorList>
            <person name="King R."/>
        </authorList>
    </citation>
    <scope>NUCLEOTIDE SEQUENCE</scope>
</reference>
<accession>A0A9N9RPP2</accession>
<dbReference type="Pfam" id="PF18097">
    <property type="entry name" value="Vta1_C"/>
    <property type="match status" value="1"/>
</dbReference>
<evidence type="ECO:0000256" key="3">
    <source>
        <dbReference type="ARBA" id="ARBA00007895"/>
    </source>
</evidence>
<evidence type="ECO:0000256" key="5">
    <source>
        <dbReference type="ARBA" id="ARBA00022490"/>
    </source>
</evidence>
<evidence type="ECO:0000259" key="10">
    <source>
        <dbReference type="Pfam" id="PF04652"/>
    </source>
</evidence>
<dbReference type="EMBL" id="OU895877">
    <property type="protein sequence ID" value="CAG9800867.1"/>
    <property type="molecule type" value="Genomic_DNA"/>
</dbReference>
<dbReference type="PANTHER" id="PTHR46009:SF1">
    <property type="entry name" value="VACUOLAR PROTEIN SORTING-ASSOCIATED PROTEIN VTA1 HOMOLOG"/>
    <property type="match status" value="1"/>
</dbReference>
<evidence type="ECO:0000256" key="6">
    <source>
        <dbReference type="ARBA" id="ARBA00022753"/>
    </source>
</evidence>
<dbReference type="Gene3D" id="1.25.40.270">
    <property type="entry name" value="Vacuolar protein sorting-associated protein vta1"/>
    <property type="match status" value="1"/>
</dbReference>
<dbReference type="InterPro" id="IPR023175">
    <property type="entry name" value="Vta1/CALS_N_sf"/>
</dbReference>
<keyword evidence="8" id="KW-0472">Membrane</keyword>
<keyword evidence="4" id="KW-0813">Transport</keyword>
<proteinExistence type="inferred from homology"/>
<dbReference type="InterPro" id="IPR039431">
    <property type="entry name" value="Vta1/CALS_N"/>
</dbReference>
<feature type="domain" description="Vta1 C-terminal" evidence="11">
    <location>
        <begin position="270"/>
        <end position="307"/>
    </location>
</feature>
<dbReference type="InterPro" id="IPR044538">
    <property type="entry name" value="Vta1-like"/>
</dbReference>
<dbReference type="GO" id="GO:0005771">
    <property type="term" value="C:multivesicular body"/>
    <property type="evidence" value="ECO:0007669"/>
    <property type="project" value="TreeGrafter"/>
</dbReference>
<feature type="compositionally biased region" description="Polar residues" evidence="9">
    <location>
        <begin position="252"/>
        <end position="268"/>
    </location>
</feature>
<name>A0A9N9RPP2_9DIPT</name>
<keyword evidence="13" id="KW-1185">Reference proteome</keyword>